<comment type="caution">
    <text evidence="2">The sequence shown here is derived from an EMBL/GenBank/DDBJ whole genome shotgun (WGS) entry which is preliminary data.</text>
</comment>
<name>A0A5C7HD93_9ROSI</name>
<gene>
    <name evidence="2" type="ORF">EZV62_019432</name>
</gene>
<dbReference type="AlphaFoldDB" id="A0A5C7HD93"/>
<dbReference type="EMBL" id="VAHF01000009">
    <property type="protein sequence ID" value="TXG54176.1"/>
    <property type="molecule type" value="Genomic_DNA"/>
</dbReference>
<evidence type="ECO:0008006" key="4">
    <source>
        <dbReference type="Google" id="ProtNLM"/>
    </source>
</evidence>
<evidence type="ECO:0000313" key="2">
    <source>
        <dbReference type="EMBL" id="TXG54176.1"/>
    </source>
</evidence>
<evidence type="ECO:0000313" key="3">
    <source>
        <dbReference type="Proteomes" id="UP000323000"/>
    </source>
</evidence>
<organism evidence="2 3">
    <name type="scientific">Acer yangbiense</name>
    <dbReference type="NCBI Taxonomy" id="1000413"/>
    <lineage>
        <taxon>Eukaryota</taxon>
        <taxon>Viridiplantae</taxon>
        <taxon>Streptophyta</taxon>
        <taxon>Embryophyta</taxon>
        <taxon>Tracheophyta</taxon>
        <taxon>Spermatophyta</taxon>
        <taxon>Magnoliopsida</taxon>
        <taxon>eudicotyledons</taxon>
        <taxon>Gunneridae</taxon>
        <taxon>Pentapetalae</taxon>
        <taxon>rosids</taxon>
        <taxon>malvids</taxon>
        <taxon>Sapindales</taxon>
        <taxon>Sapindaceae</taxon>
        <taxon>Hippocastanoideae</taxon>
        <taxon>Acereae</taxon>
        <taxon>Acer</taxon>
    </lineage>
</organism>
<evidence type="ECO:0000256" key="1">
    <source>
        <dbReference type="SAM" id="SignalP"/>
    </source>
</evidence>
<keyword evidence="1" id="KW-0732">Signal</keyword>
<sequence length="68" mass="7726">MQVCSFILMLLWNDQTLRQQHTPHAVTPTGHTNTPLTTPSLHVVAYYSSSISHLRRSISHLLDFAPEK</sequence>
<reference evidence="3" key="1">
    <citation type="journal article" date="2019" name="Gigascience">
        <title>De novo genome assembly of the endangered Acer yangbiense, a plant species with extremely small populations endemic to Yunnan Province, China.</title>
        <authorList>
            <person name="Yang J."/>
            <person name="Wariss H.M."/>
            <person name="Tao L."/>
            <person name="Zhang R."/>
            <person name="Yun Q."/>
            <person name="Hollingsworth P."/>
            <person name="Dao Z."/>
            <person name="Luo G."/>
            <person name="Guo H."/>
            <person name="Ma Y."/>
            <person name="Sun W."/>
        </authorList>
    </citation>
    <scope>NUCLEOTIDE SEQUENCE [LARGE SCALE GENOMIC DNA]</scope>
    <source>
        <strain evidence="3">cv. Malutang</strain>
    </source>
</reference>
<feature type="signal peptide" evidence="1">
    <location>
        <begin position="1"/>
        <end position="19"/>
    </location>
</feature>
<protein>
    <recommendedName>
        <fullName evidence="4">Secreted protein</fullName>
    </recommendedName>
</protein>
<accession>A0A5C7HD93</accession>
<feature type="chain" id="PRO_5022813339" description="Secreted protein" evidence="1">
    <location>
        <begin position="20"/>
        <end position="68"/>
    </location>
</feature>
<proteinExistence type="predicted"/>
<keyword evidence="3" id="KW-1185">Reference proteome</keyword>
<dbReference type="Proteomes" id="UP000323000">
    <property type="component" value="Chromosome 9"/>
</dbReference>